<sequence length="119" mass="13958">MNNDNVGFINLSNYLKSLELNKNDEVIEIDDDENEAEEDEEEEEGFYNEFEDDSNDYQKEINNSEIFISNGLEFNYQDETIDMAREILGQCITGDEADLLYYSMNYVSDNDIDAELIYR</sequence>
<protein>
    <submittedName>
        <fullName evidence="1">Unnamed protein product</fullName>
    </submittedName>
</protein>
<comment type="caution">
    <text evidence="1">The sequence shown here is derived from an EMBL/GenBank/DDBJ whole genome shotgun (WGS) entry which is preliminary data.</text>
</comment>
<dbReference type="Proteomes" id="UP001165101">
    <property type="component" value="Unassembled WGS sequence"/>
</dbReference>
<evidence type="ECO:0000313" key="2">
    <source>
        <dbReference type="Proteomes" id="UP001165101"/>
    </source>
</evidence>
<name>A0ACB5TYR1_CANBO</name>
<keyword evidence="2" id="KW-1185">Reference proteome</keyword>
<evidence type="ECO:0000313" key="1">
    <source>
        <dbReference type="EMBL" id="GME97498.1"/>
    </source>
</evidence>
<dbReference type="EMBL" id="BSXV01003081">
    <property type="protein sequence ID" value="GME97498.1"/>
    <property type="molecule type" value="Genomic_DNA"/>
</dbReference>
<reference evidence="1" key="1">
    <citation type="submission" date="2023-04" db="EMBL/GenBank/DDBJ databases">
        <title>Candida boidinii NBRC 1967.</title>
        <authorList>
            <person name="Ichikawa N."/>
            <person name="Sato H."/>
            <person name="Tonouchi N."/>
        </authorList>
    </citation>
    <scope>NUCLEOTIDE SEQUENCE</scope>
    <source>
        <strain evidence="1">NBRC 1967</strain>
    </source>
</reference>
<accession>A0ACB5TYR1</accession>
<gene>
    <name evidence="1" type="ORF">Cboi01_000463100</name>
</gene>
<proteinExistence type="predicted"/>
<organism evidence="1 2">
    <name type="scientific">Candida boidinii</name>
    <name type="common">Yeast</name>
    <dbReference type="NCBI Taxonomy" id="5477"/>
    <lineage>
        <taxon>Eukaryota</taxon>
        <taxon>Fungi</taxon>
        <taxon>Dikarya</taxon>
        <taxon>Ascomycota</taxon>
        <taxon>Saccharomycotina</taxon>
        <taxon>Pichiomycetes</taxon>
        <taxon>Pichiales</taxon>
        <taxon>Pichiaceae</taxon>
        <taxon>Ogataea</taxon>
        <taxon>Ogataea/Candida clade</taxon>
    </lineage>
</organism>